<organism evidence="2 3">
    <name type="scientific">Aeromicrobium yanjiei</name>
    <dbReference type="NCBI Taxonomy" id="2662028"/>
    <lineage>
        <taxon>Bacteria</taxon>
        <taxon>Bacillati</taxon>
        <taxon>Actinomycetota</taxon>
        <taxon>Actinomycetes</taxon>
        <taxon>Propionibacteriales</taxon>
        <taxon>Nocardioidaceae</taxon>
        <taxon>Aeromicrobium</taxon>
    </lineage>
</organism>
<evidence type="ECO:0000259" key="1">
    <source>
        <dbReference type="Pfam" id="PF20469"/>
    </source>
</evidence>
<proteinExistence type="predicted"/>
<reference evidence="2 3" key="1">
    <citation type="submission" date="2019-11" db="EMBL/GenBank/DDBJ databases">
        <authorList>
            <person name="Li J."/>
        </authorList>
    </citation>
    <scope>NUCLEOTIDE SEQUENCE [LARGE SCALE GENOMIC DNA]</scope>
    <source>
        <strain evidence="2 3">MF47</strain>
    </source>
</reference>
<evidence type="ECO:0000313" key="3">
    <source>
        <dbReference type="Proteomes" id="UP000392064"/>
    </source>
</evidence>
<dbReference type="EMBL" id="CP045737">
    <property type="protein sequence ID" value="QGG40232.1"/>
    <property type="molecule type" value="Genomic_DNA"/>
</dbReference>
<gene>
    <name evidence="2" type="ORF">GEV26_01930</name>
</gene>
<dbReference type="RefSeq" id="WP_153651504.1">
    <property type="nucleotide sequence ID" value="NZ_CP045737.1"/>
</dbReference>
<feature type="domain" description="OLD protein-like TOPRIM" evidence="1">
    <location>
        <begin position="41"/>
        <end position="89"/>
    </location>
</feature>
<dbReference type="Proteomes" id="UP000392064">
    <property type="component" value="Chromosome"/>
</dbReference>
<dbReference type="InterPro" id="IPR034139">
    <property type="entry name" value="TOPRIM_OLD"/>
</dbReference>
<accession>A0A5Q2MGR2</accession>
<keyword evidence="3" id="KW-1185">Reference proteome</keyword>
<dbReference type="GO" id="GO:0004519">
    <property type="term" value="F:endonuclease activity"/>
    <property type="evidence" value="ECO:0007669"/>
    <property type="project" value="UniProtKB-KW"/>
</dbReference>
<sequence length="219" mass="23815">MDTGSADDMAPLRDAVIACAADDAGEARRLVLTLAADVGLRAVVLVEGESDRAAVEALARRRGRDLAAESVCIVPIGGATSIRRFLDVVGPDRLDVRLGGLVDRAELRFFRHALQDVGLGLDGFFVCDADLEDELIRALDVAGVESVIGAQGELGKLRTFERQPSQRHRSQADRLHRFLGTHSGRKAQYARALVDALPLVRVPRPLDDLLTYVGRRLEE</sequence>
<protein>
    <submittedName>
        <fullName evidence="2">ATP-dependent endonuclease</fullName>
    </submittedName>
</protein>
<name>A0A5Q2MGR2_9ACTN</name>
<dbReference type="AlphaFoldDB" id="A0A5Q2MGR2"/>
<dbReference type="Pfam" id="PF20469">
    <property type="entry name" value="OLD-like_TOPRIM"/>
    <property type="match status" value="1"/>
</dbReference>
<keyword evidence="2" id="KW-0255">Endonuclease</keyword>
<keyword evidence="2" id="KW-0540">Nuclease</keyword>
<keyword evidence="2" id="KW-0378">Hydrolase</keyword>
<dbReference type="KEGG" id="aef:GEV26_01930"/>
<evidence type="ECO:0000313" key="2">
    <source>
        <dbReference type="EMBL" id="QGG40232.1"/>
    </source>
</evidence>